<feature type="compositionally biased region" description="Low complexity" evidence="2">
    <location>
        <begin position="62"/>
        <end position="92"/>
    </location>
</feature>
<comment type="caution">
    <text evidence="3">The sequence shown here is derived from an EMBL/GenBank/DDBJ whole genome shotgun (WGS) entry which is preliminary data.</text>
</comment>
<feature type="compositionally biased region" description="Basic and acidic residues" evidence="2">
    <location>
        <begin position="1"/>
        <end position="19"/>
    </location>
</feature>
<name>A0ABQ6JF57_9ACTN</name>
<dbReference type="Proteomes" id="UP001157017">
    <property type="component" value="Unassembled WGS sequence"/>
</dbReference>
<organism evidence="3 4">
    <name type="scientific">Angustibacter aerolatus</name>
    <dbReference type="NCBI Taxonomy" id="1162965"/>
    <lineage>
        <taxon>Bacteria</taxon>
        <taxon>Bacillati</taxon>
        <taxon>Actinomycetota</taxon>
        <taxon>Actinomycetes</taxon>
        <taxon>Kineosporiales</taxon>
        <taxon>Kineosporiaceae</taxon>
    </lineage>
</organism>
<feature type="region of interest" description="Disordered" evidence="2">
    <location>
        <begin position="52"/>
        <end position="92"/>
    </location>
</feature>
<evidence type="ECO:0000313" key="4">
    <source>
        <dbReference type="Proteomes" id="UP001157017"/>
    </source>
</evidence>
<sequence>MQAVRFHEHGDPDVLRLDEVDAPEPGPGQVRVRVGATSFNGVDANIRAGRMQGPIPVTLPHTPASTSPAPSTPSATGSRAARSATAWWASCR</sequence>
<evidence type="ECO:0000256" key="1">
    <source>
        <dbReference type="ARBA" id="ARBA00022857"/>
    </source>
</evidence>
<keyword evidence="1" id="KW-0521">NADP</keyword>
<evidence type="ECO:0000313" key="3">
    <source>
        <dbReference type="EMBL" id="GMA86429.1"/>
    </source>
</evidence>
<proteinExistence type="predicted"/>
<evidence type="ECO:0008006" key="5">
    <source>
        <dbReference type="Google" id="ProtNLM"/>
    </source>
</evidence>
<protein>
    <recommendedName>
        <fullName evidence="5">Alcohol dehydrogenase N-terminal domain-containing protein</fullName>
    </recommendedName>
</protein>
<keyword evidence="4" id="KW-1185">Reference proteome</keyword>
<dbReference type="InterPro" id="IPR051603">
    <property type="entry name" value="Zinc-ADH_QOR/CCCR"/>
</dbReference>
<reference evidence="4" key="1">
    <citation type="journal article" date="2019" name="Int. J. Syst. Evol. Microbiol.">
        <title>The Global Catalogue of Microorganisms (GCM) 10K type strain sequencing project: providing services to taxonomists for standard genome sequencing and annotation.</title>
        <authorList>
            <consortium name="The Broad Institute Genomics Platform"/>
            <consortium name="The Broad Institute Genome Sequencing Center for Infectious Disease"/>
            <person name="Wu L."/>
            <person name="Ma J."/>
        </authorList>
    </citation>
    <scope>NUCLEOTIDE SEQUENCE [LARGE SCALE GENOMIC DNA]</scope>
    <source>
        <strain evidence="4">NBRC 108730</strain>
    </source>
</reference>
<accession>A0ABQ6JF57</accession>
<dbReference type="PANTHER" id="PTHR44154">
    <property type="entry name" value="QUINONE OXIDOREDUCTASE"/>
    <property type="match status" value="1"/>
</dbReference>
<gene>
    <name evidence="3" type="ORF">GCM10025868_16790</name>
</gene>
<dbReference type="EMBL" id="BSUZ01000001">
    <property type="protein sequence ID" value="GMA86429.1"/>
    <property type="molecule type" value="Genomic_DNA"/>
</dbReference>
<dbReference type="SUPFAM" id="SSF50129">
    <property type="entry name" value="GroES-like"/>
    <property type="match status" value="1"/>
</dbReference>
<feature type="region of interest" description="Disordered" evidence="2">
    <location>
        <begin position="1"/>
        <end position="32"/>
    </location>
</feature>
<dbReference type="Gene3D" id="3.90.180.10">
    <property type="entry name" value="Medium-chain alcohol dehydrogenases, catalytic domain"/>
    <property type="match status" value="1"/>
</dbReference>
<evidence type="ECO:0000256" key="2">
    <source>
        <dbReference type="SAM" id="MobiDB-lite"/>
    </source>
</evidence>
<dbReference type="InterPro" id="IPR011032">
    <property type="entry name" value="GroES-like_sf"/>
</dbReference>
<dbReference type="PANTHER" id="PTHR44154:SF1">
    <property type="entry name" value="QUINONE OXIDOREDUCTASE"/>
    <property type="match status" value="1"/>
</dbReference>